<dbReference type="EMBL" id="UINC01007207">
    <property type="protein sequence ID" value="SVA32026.1"/>
    <property type="molecule type" value="Genomic_DNA"/>
</dbReference>
<sequence>MFLYNRFVKISSVILPILLSVLLSSCTTTSYQELDSSVGYWDEKVDQSADTFKIGFDGAEWNRNSIAEQEKVIDYALLRSAEVALDNGFRYFVISENHSYTEKKTTK</sequence>
<proteinExistence type="predicted"/>
<name>A0A381UV60_9ZZZZ</name>
<dbReference type="PROSITE" id="PS51257">
    <property type="entry name" value="PROKAR_LIPOPROTEIN"/>
    <property type="match status" value="1"/>
</dbReference>
<dbReference type="NCBIfam" id="NF047637">
    <property type="entry name" value="lipo_CC0125"/>
    <property type="match status" value="1"/>
</dbReference>
<evidence type="ECO:0000313" key="1">
    <source>
        <dbReference type="EMBL" id="SVA32026.1"/>
    </source>
</evidence>
<gene>
    <name evidence="1" type="ORF">METZ01_LOCUS84880</name>
</gene>
<dbReference type="AlphaFoldDB" id="A0A381UV60"/>
<protein>
    <submittedName>
        <fullName evidence="1">Uncharacterized protein</fullName>
    </submittedName>
</protein>
<organism evidence="1">
    <name type="scientific">marine metagenome</name>
    <dbReference type="NCBI Taxonomy" id="408172"/>
    <lineage>
        <taxon>unclassified sequences</taxon>
        <taxon>metagenomes</taxon>
        <taxon>ecological metagenomes</taxon>
    </lineage>
</organism>
<accession>A0A381UV60</accession>
<feature type="non-terminal residue" evidence="1">
    <location>
        <position position="107"/>
    </location>
</feature>
<reference evidence="1" key="1">
    <citation type="submission" date="2018-05" db="EMBL/GenBank/DDBJ databases">
        <authorList>
            <person name="Lanie J.A."/>
            <person name="Ng W.-L."/>
            <person name="Kazmierczak K.M."/>
            <person name="Andrzejewski T.M."/>
            <person name="Davidsen T.M."/>
            <person name="Wayne K.J."/>
            <person name="Tettelin H."/>
            <person name="Glass J.I."/>
            <person name="Rusch D."/>
            <person name="Podicherti R."/>
            <person name="Tsui H.-C.T."/>
            <person name="Winkler M.E."/>
        </authorList>
    </citation>
    <scope>NUCLEOTIDE SEQUENCE</scope>
</reference>